<evidence type="ECO:0000313" key="3">
    <source>
        <dbReference type="EMBL" id="TCD70721.1"/>
    </source>
</evidence>
<comment type="caution">
    <text evidence="3">The sequence shown here is derived from an EMBL/GenBank/DDBJ whole genome shotgun (WGS) entry which is preliminary data.</text>
</comment>
<organism evidence="3 4">
    <name type="scientific">Steccherinum ochraceum</name>
    <dbReference type="NCBI Taxonomy" id="92696"/>
    <lineage>
        <taxon>Eukaryota</taxon>
        <taxon>Fungi</taxon>
        <taxon>Dikarya</taxon>
        <taxon>Basidiomycota</taxon>
        <taxon>Agaricomycotina</taxon>
        <taxon>Agaricomycetes</taxon>
        <taxon>Polyporales</taxon>
        <taxon>Steccherinaceae</taxon>
        <taxon>Steccherinum</taxon>
    </lineage>
</organism>
<feature type="chain" id="PRO_5021005471" description="DUF4148 domain-containing protein" evidence="2">
    <location>
        <begin position="21"/>
        <end position="155"/>
    </location>
</feature>
<evidence type="ECO:0000256" key="2">
    <source>
        <dbReference type="SAM" id="SignalP"/>
    </source>
</evidence>
<dbReference type="AlphaFoldDB" id="A0A4R0RPT0"/>
<proteinExistence type="predicted"/>
<protein>
    <recommendedName>
        <fullName evidence="5">DUF4148 domain-containing protein</fullName>
    </recommendedName>
</protein>
<keyword evidence="4" id="KW-1185">Reference proteome</keyword>
<gene>
    <name evidence="3" type="ORF">EIP91_002097</name>
</gene>
<accession>A0A4R0RPT0</accession>
<reference evidence="3 4" key="1">
    <citation type="submission" date="2018-11" db="EMBL/GenBank/DDBJ databases">
        <title>Genome assembly of Steccherinum ochraceum LE-BIN_3174, the white-rot fungus of the Steccherinaceae family (The Residual Polyporoid clade, Polyporales, Basidiomycota).</title>
        <authorList>
            <person name="Fedorova T.V."/>
            <person name="Glazunova O.A."/>
            <person name="Landesman E.O."/>
            <person name="Moiseenko K.V."/>
            <person name="Psurtseva N.V."/>
            <person name="Savinova O.S."/>
            <person name="Shakhova N.V."/>
            <person name="Tyazhelova T.V."/>
            <person name="Vasina D.V."/>
        </authorList>
    </citation>
    <scope>NUCLEOTIDE SEQUENCE [LARGE SCALE GENOMIC DNA]</scope>
    <source>
        <strain evidence="3 4">LE-BIN_3174</strain>
    </source>
</reference>
<evidence type="ECO:0000256" key="1">
    <source>
        <dbReference type="SAM" id="MobiDB-lite"/>
    </source>
</evidence>
<feature type="signal peptide" evidence="2">
    <location>
        <begin position="1"/>
        <end position="20"/>
    </location>
</feature>
<keyword evidence="2" id="KW-0732">Signal</keyword>
<feature type="compositionally biased region" description="Gly residues" evidence="1">
    <location>
        <begin position="137"/>
        <end position="155"/>
    </location>
</feature>
<feature type="region of interest" description="Disordered" evidence="1">
    <location>
        <begin position="67"/>
        <end position="155"/>
    </location>
</feature>
<sequence>MRFAAILGGLLAVAASSTFAVPLHDTQAPGDAEIATVMARDHHLIARDVLQAIHARELAVLDARAPPDTTPLLAKRKWQEPSPYSKYGQAPGRSVSLSPQDVQRAQRMAHRMGTANDAIASRPVVPPGQTGAQRSSGGQGSQGGGGGGGRTSGGR</sequence>
<dbReference type="EMBL" id="RWJN01000016">
    <property type="protein sequence ID" value="TCD70721.1"/>
    <property type="molecule type" value="Genomic_DNA"/>
</dbReference>
<name>A0A4R0RPT0_9APHY</name>
<evidence type="ECO:0000313" key="4">
    <source>
        <dbReference type="Proteomes" id="UP000292702"/>
    </source>
</evidence>
<evidence type="ECO:0008006" key="5">
    <source>
        <dbReference type="Google" id="ProtNLM"/>
    </source>
</evidence>
<dbReference type="Proteomes" id="UP000292702">
    <property type="component" value="Unassembled WGS sequence"/>
</dbReference>